<protein>
    <submittedName>
        <fullName evidence="1">Uncharacterized protein</fullName>
    </submittedName>
</protein>
<dbReference type="EMBL" id="JAGFNK010000032">
    <property type="protein sequence ID" value="KAI9510856.1"/>
    <property type="molecule type" value="Genomic_DNA"/>
</dbReference>
<evidence type="ECO:0000313" key="1">
    <source>
        <dbReference type="EMBL" id="KAI9510856.1"/>
    </source>
</evidence>
<keyword evidence="2" id="KW-1185">Reference proteome</keyword>
<dbReference type="Proteomes" id="UP001207468">
    <property type="component" value="Unassembled WGS sequence"/>
</dbReference>
<name>A0ACC0UHW9_9AGAM</name>
<proteinExistence type="predicted"/>
<evidence type="ECO:0000313" key="2">
    <source>
        <dbReference type="Proteomes" id="UP001207468"/>
    </source>
</evidence>
<gene>
    <name evidence="1" type="ORF">F5148DRAFT_1175497</name>
</gene>
<sequence>MRVSTTATLPAHHIKHLQSLNYHFFGLPFLLLQRQDGTSTGTALWLAAQCLSAYLATIHKSISPRHTRPRVLELGSGIGLTALAMNSFHWDVLATDTAHTICSVLAPNIASNHPTSSRNDAIIQVRELDWLVPPESWDWGNPVAVASSKPCLSANLTRVCNPVLQPPFDLIVSSDTIYAVELVQPLLRAIHTAVIASGSPPVYLGIERRDSAVIDRALSEAEDVWGFTVTRVGHRSVSKAMKKGGLKWKKEDWDGVEIWRLKLKNV</sequence>
<comment type="caution">
    <text evidence="1">The sequence shown here is derived from an EMBL/GenBank/DDBJ whole genome shotgun (WGS) entry which is preliminary data.</text>
</comment>
<reference evidence="1" key="1">
    <citation type="submission" date="2021-03" db="EMBL/GenBank/DDBJ databases">
        <title>Evolutionary priming and transition to the ectomycorrhizal habit in an iconic lineage of mushroom-forming fungi: is preadaptation a requirement?</title>
        <authorList>
            <consortium name="DOE Joint Genome Institute"/>
            <person name="Looney B.P."/>
            <person name="Miyauchi S."/>
            <person name="Morin E."/>
            <person name="Drula E."/>
            <person name="Courty P.E."/>
            <person name="Chicoki N."/>
            <person name="Fauchery L."/>
            <person name="Kohler A."/>
            <person name="Kuo A."/>
            <person name="LaButti K."/>
            <person name="Pangilinan J."/>
            <person name="Lipzen A."/>
            <person name="Riley R."/>
            <person name="Andreopoulos W."/>
            <person name="He G."/>
            <person name="Johnson J."/>
            <person name="Barry K.W."/>
            <person name="Grigoriev I.V."/>
            <person name="Nagy L."/>
            <person name="Hibbett D."/>
            <person name="Henrissat B."/>
            <person name="Matheny P.B."/>
            <person name="Labbe J."/>
            <person name="Martin A.F."/>
        </authorList>
    </citation>
    <scope>NUCLEOTIDE SEQUENCE</scope>
    <source>
        <strain evidence="1">BPL698</strain>
    </source>
</reference>
<organism evidence="1 2">
    <name type="scientific">Russula earlei</name>
    <dbReference type="NCBI Taxonomy" id="71964"/>
    <lineage>
        <taxon>Eukaryota</taxon>
        <taxon>Fungi</taxon>
        <taxon>Dikarya</taxon>
        <taxon>Basidiomycota</taxon>
        <taxon>Agaricomycotina</taxon>
        <taxon>Agaricomycetes</taxon>
        <taxon>Russulales</taxon>
        <taxon>Russulaceae</taxon>
        <taxon>Russula</taxon>
    </lineage>
</organism>
<accession>A0ACC0UHW9</accession>